<reference evidence="1" key="1">
    <citation type="submission" date="2021-04" db="EMBL/GenBank/DDBJ databases">
        <authorList>
            <person name="Vanwijnsberghe S."/>
        </authorList>
    </citation>
    <scope>NUCLEOTIDE SEQUENCE</scope>
    <source>
        <strain evidence="1">LMG 31841</strain>
    </source>
</reference>
<accession>A0A9N8X3J9</accession>
<dbReference type="Proteomes" id="UP000789704">
    <property type="component" value="Unassembled WGS sequence"/>
</dbReference>
<keyword evidence="2" id="KW-1185">Reference proteome</keyword>
<evidence type="ECO:0008006" key="3">
    <source>
        <dbReference type="Google" id="ProtNLM"/>
    </source>
</evidence>
<dbReference type="AlphaFoldDB" id="A0A9N8X3J9"/>
<proteinExistence type="predicted"/>
<gene>
    <name evidence="1" type="ORF">LMG31841_05083</name>
</gene>
<dbReference type="EMBL" id="CAJQZC010000012">
    <property type="protein sequence ID" value="CAG4921399.1"/>
    <property type="molecule type" value="Genomic_DNA"/>
</dbReference>
<evidence type="ECO:0000313" key="2">
    <source>
        <dbReference type="Proteomes" id="UP000789704"/>
    </source>
</evidence>
<organism evidence="1 2">
    <name type="scientific">Paraburkholderia saeva</name>
    <dbReference type="NCBI Taxonomy" id="2777537"/>
    <lineage>
        <taxon>Bacteria</taxon>
        <taxon>Pseudomonadati</taxon>
        <taxon>Pseudomonadota</taxon>
        <taxon>Betaproteobacteria</taxon>
        <taxon>Burkholderiales</taxon>
        <taxon>Burkholderiaceae</taxon>
        <taxon>Paraburkholderia</taxon>
    </lineage>
</organism>
<sequence>MTMEARQYDCASPDFEQLARVISDLFPEQTQFVERPADDGTPVLTVLWVAMRFGSTARRITMSVVITPAALARFRATPARLRDRSFAVLRAYVEATLGSLEEMYANGEAVPREVTVDLGDEFA</sequence>
<comment type="caution">
    <text evidence="1">The sequence shown here is derived from an EMBL/GenBank/DDBJ whole genome shotgun (WGS) entry which is preliminary data.</text>
</comment>
<evidence type="ECO:0000313" key="1">
    <source>
        <dbReference type="EMBL" id="CAG4921399.1"/>
    </source>
</evidence>
<dbReference type="InterPro" id="IPR021389">
    <property type="entry name" value="DUF3022"/>
</dbReference>
<name>A0A9N8X3J9_9BURK</name>
<protein>
    <recommendedName>
        <fullName evidence="3">DUF3022 domain-containing protein</fullName>
    </recommendedName>
</protein>
<dbReference type="Pfam" id="PF11226">
    <property type="entry name" value="DUF3022"/>
    <property type="match status" value="1"/>
</dbReference>